<evidence type="ECO:0000313" key="2">
    <source>
        <dbReference type="Proteomes" id="UP000887159"/>
    </source>
</evidence>
<dbReference type="EMBL" id="BMAU01021402">
    <property type="protein sequence ID" value="GFY32248.1"/>
    <property type="molecule type" value="Genomic_DNA"/>
</dbReference>
<dbReference type="Proteomes" id="UP000887159">
    <property type="component" value="Unassembled WGS sequence"/>
</dbReference>
<organism evidence="1 2">
    <name type="scientific">Trichonephila clavipes</name>
    <name type="common">Golden silk orbweaver</name>
    <name type="synonym">Nephila clavipes</name>
    <dbReference type="NCBI Taxonomy" id="2585209"/>
    <lineage>
        <taxon>Eukaryota</taxon>
        <taxon>Metazoa</taxon>
        <taxon>Ecdysozoa</taxon>
        <taxon>Arthropoda</taxon>
        <taxon>Chelicerata</taxon>
        <taxon>Arachnida</taxon>
        <taxon>Araneae</taxon>
        <taxon>Araneomorphae</taxon>
        <taxon>Entelegynae</taxon>
        <taxon>Araneoidea</taxon>
        <taxon>Nephilidae</taxon>
        <taxon>Trichonephila</taxon>
    </lineage>
</organism>
<name>A0A8X6WC90_TRICX</name>
<gene>
    <name evidence="1" type="ORF">TNCV_3557561</name>
</gene>
<evidence type="ECO:0000313" key="1">
    <source>
        <dbReference type="EMBL" id="GFY32248.1"/>
    </source>
</evidence>
<dbReference type="AlphaFoldDB" id="A0A8X6WC90"/>
<keyword evidence="2" id="KW-1185">Reference proteome</keyword>
<accession>A0A8X6WC90</accession>
<reference evidence="1" key="1">
    <citation type="submission" date="2020-08" db="EMBL/GenBank/DDBJ databases">
        <title>Multicomponent nature underlies the extraordinary mechanical properties of spider dragline silk.</title>
        <authorList>
            <person name="Kono N."/>
            <person name="Nakamura H."/>
            <person name="Mori M."/>
            <person name="Yoshida Y."/>
            <person name="Ohtoshi R."/>
            <person name="Malay A.D."/>
            <person name="Moran D.A.P."/>
            <person name="Tomita M."/>
            <person name="Numata K."/>
            <person name="Arakawa K."/>
        </authorList>
    </citation>
    <scope>NUCLEOTIDE SEQUENCE</scope>
</reference>
<sequence length="69" mass="8258">MPGCRQRRHFQQTDDFTWGMVIGLRREGWSFRQIVELIPTEICPRCIVCGEDGWRREMWHVRGVQAQPD</sequence>
<protein>
    <submittedName>
        <fullName evidence="1">Uncharacterized protein</fullName>
    </submittedName>
</protein>
<proteinExistence type="predicted"/>
<comment type="caution">
    <text evidence="1">The sequence shown here is derived from an EMBL/GenBank/DDBJ whole genome shotgun (WGS) entry which is preliminary data.</text>
</comment>